<name>A0AA88E4I0_FICCA</name>
<gene>
    <name evidence="1" type="ORF">TIFTF001_033007</name>
</gene>
<sequence>MITSSGILVVFFQGISLQAGQRTGASIRDLERTLGAVVGSVRLAHAQPWLCACSASQAKACEVALPNAQPERVGRAPHVRM</sequence>
<accession>A0AA88E4I0</accession>
<organism evidence="1 2">
    <name type="scientific">Ficus carica</name>
    <name type="common">Common fig</name>
    <dbReference type="NCBI Taxonomy" id="3494"/>
    <lineage>
        <taxon>Eukaryota</taxon>
        <taxon>Viridiplantae</taxon>
        <taxon>Streptophyta</taxon>
        <taxon>Embryophyta</taxon>
        <taxon>Tracheophyta</taxon>
        <taxon>Spermatophyta</taxon>
        <taxon>Magnoliopsida</taxon>
        <taxon>eudicotyledons</taxon>
        <taxon>Gunneridae</taxon>
        <taxon>Pentapetalae</taxon>
        <taxon>rosids</taxon>
        <taxon>fabids</taxon>
        <taxon>Rosales</taxon>
        <taxon>Moraceae</taxon>
        <taxon>Ficeae</taxon>
        <taxon>Ficus</taxon>
    </lineage>
</organism>
<evidence type="ECO:0000313" key="2">
    <source>
        <dbReference type="Proteomes" id="UP001187192"/>
    </source>
</evidence>
<dbReference type="AlphaFoldDB" id="A0AA88E4I0"/>
<proteinExistence type="predicted"/>
<comment type="caution">
    <text evidence="1">The sequence shown here is derived from an EMBL/GenBank/DDBJ whole genome shotgun (WGS) entry which is preliminary data.</text>
</comment>
<dbReference type="EMBL" id="BTGU01000163">
    <property type="protein sequence ID" value="GMN63929.1"/>
    <property type="molecule type" value="Genomic_DNA"/>
</dbReference>
<keyword evidence="2" id="KW-1185">Reference proteome</keyword>
<dbReference type="Proteomes" id="UP001187192">
    <property type="component" value="Unassembled WGS sequence"/>
</dbReference>
<protein>
    <submittedName>
        <fullName evidence="1">Uncharacterized protein</fullName>
    </submittedName>
</protein>
<evidence type="ECO:0000313" key="1">
    <source>
        <dbReference type="EMBL" id="GMN63929.1"/>
    </source>
</evidence>
<reference evidence="1" key="1">
    <citation type="submission" date="2023-07" db="EMBL/GenBank/DDBJ databases">
        <title>draft genome sequence of fig (Ficus carica).</title>
        <authorList>
            <person name="Takahashi T."/>
            <person name="Nishimura K."/>
        </authorList>
    </citation>
    <scope>NUCLEOTIDE SEQUENCE</scope>
</reference>